<evidence type="ECO:0000256" key="1">
    <source>
        <dbReference type="SAM" id="MobiDB-lite"/>
    </source>
</evidence>
<keyword evidence="2" id="KW-0812">Transmembrane</keyword>
<protein>
    <submittedName>
        <fullName evidence="3">DUF1275 domain-containing protein</fullName>
    </submittedName>
</protein>
<evidence type="ECO:0000313" key="3">
    <source>
        <dbReference type="EMBL" id="MPY55895.1"/>
    </source>
</evidence>
<dbReference type="EMBL" id="VJZC01000004">
    <property type="protein sequence ID" value="MPY55895.1"/>
    <property type="molecule type" value="Genomic_DNA"/>
</dbReference>
<accession>A0A5N8XBJ4</accession>
<evidence type="ECO:0000256" key="2">
    <source>
        <dbReference type="SAM" id="Phobius"/>
    </source>
</evidence>
<dbReference type="OrthoDB" id="4272751at2"/>
<feature type="transmembrane region" description="Helical" evidence="2">
    <location>
        <begin position="60"/>
        <end position="81"/>
    </location>
</feature>
<keyword evidence="2" id="KW-0472">Membrane</keyword>
<name>A0A5N8XBJ4_9ACTN</name>
<dbReference type="Proteomes" id="UP000400924">
    <property type="component" value="Unassembled WGS sequence"/>
</dbReference>
<gene>
    <name evidence="3" type="ORF">FNH08_01410</name>
</gene>
<dbReference type="RefSeq" id="WP_152769374.1">
    <property type="nucleotide sequence ID" value="NZ_VJZC01000004.1"/>
</dbReference>
<feature type="region of interest" description="Disordered" evidence="1">
    <location>
        <begin position="99"/>
        <end position="120"/>
    </location>
</feature>
<comment type="caution">
    <text evidence="3">The sequence shown here is derived from an EMBL/GenBank/DDBJ whole genome shotgun (WGS) entry which is preliminary data.</text>
</comment>
<reference evidence="3 4" key="1">
    <citation type="submission" date="2019-07" db="EMBL/GenBank/DDBJ databases">
        <title>New species of Amycolatopsis and Streptomyces.</title>
        <authorList>
            <person name="Duangmal K."/>
            <person name="Teo W.F.A."/>
            <person name="Lipun K."/>
        </authorList>
    </citation>
    <scope>NUCLEOTIDE SEQUENCE [LARGE SCALE GENOMIC DNA]</scope>
    <source>
        <strain evidence="3 4">NBRC 106415</strain>
    </source>
</reference>
<evidence type="ECO:0000313" key="4">
    <source>
        <dbReference type="Proteomes" id="UP000400924"/>
    </source>
</evidence>
<dbReference type="AlphaFoldDB" id="A0A5N8XBJ4"/>
<dbReference type="Pfam" id="PF06912">
    <property type="entry name" value="DUF1275"/>
    <property type="match status" value="1"/>
</dbReference>
<sequence>MGNVFLANTTGDVVSLGFALAGAPGFRAWTSILSLGASGAGAHMGGRITRRHSDRRGGRICIAALVHLAITTAAVMVASPAPPRSAPCRNSRQSSCWVRGRGRRTLSSAGWASRISGPPA</sequence>
<keyword evidence="4" id="KW-1185">Reference proteome</keyword>
<dbReference type="InterPro" id="IPR010699">
    <property type="entry name" value="DUF1275"/>
</dbReference>
<keyword evidence="2" id="KW-1133">Transmembrane helix</keyword>
<proteinExistence type="predicted"/>
<organism evidence="3 4">
    <name type="scientific">Streptomyces spongiae</name>
    <dbReference type="NCBI Taxonomy" id="565072"/>
    <lineage>
        <taxon>Bacteria</taxon>
        <taxon>Bacillati</taxon>
        <taxon>Actinomycetota</taxon>
        <taxon>Actinomycetes</taxon>
        <taxon>Kitasatosporales</taxon>
        <taxon>Streptomycetaceae</taxon>
        <taxon>Streptomyces</taxon>
    </lineage>
</organism>